<evidence type="ECO:0000256" key="10">
    <source>
        <dbReference type="ARBA" id="ARBA00023125"/>
    </source>
</evidence>
<dbReference type="Gene3D" id="1.10.1200.80">
    <property type="entry name" value="Putative flavin oxidoreducatase, domain 2"/>
    <property type="match status" value="1"/>
</dbReference>
<proteinExistence type="inferred from homology"/>
<keyword evidence="10 12" id="KW-0238">DNA-binding</keyword>
<evidence type="ECO:0000256" key="1">
    <source>
        <dbReference type="ARBA" id="ARBA00001917"/>
    </source>
</evidence>
<reference evidence="16" key="1">
    <citation type="journal article" date="2010" name="Insect Mol. Biol.">
        <title>The draft genome sequence of Arsenophonus nasoniae, son-killer bacterium of Nasonia vitripennis, reveals genes associated with virulence and symbiosis.</title>
        <authorList>
            <person name="Wilkes T."/>
            <person name="Darby A.C."/>
            <person name="Choi J."/>
            <person name="Colborne J.K."/>
            <person name="Werren J.H."/>
            <person name="Hurst G.D.D."/>
        </authorList>
    </citation>
    <scope>NUCLEOTIDE SEQUENCE</scope>
</reference>
<dbReference type="InterPro" id="IPR018517">
    <property type="entry name" value="tRNA_hU_synthase_CS"/>
</dbReference>
<dbReference type="InterPro" id="IPR035587">
    <property type="entry name" value="DUS-like_FMN-bd"/>
</dbReference>
<keyword evidence="4 13" id="KW-0285">Flavoprotein</keyword>
<dbReference type="PRINTS" id="PR01591">
    <property type="entry name" value="DNABINDNGFIS"/>
</dbReference>
<comment type="cofactor">
    <cofactor evidence="1 13">
        <name>FMN</name>
        <dbReference type="ChEBI" id="CHEBI:58210"/>
    </cofactor>
</comment>
<comment type="subunit">
    <text evidence="12">Homodimer.</text>
</comment>
<dbReference type="InterPro" id="IPR009057">
    <property type="entry name" value="Homeodomain-like_sf"/>
</dbReference>
<evidence type="ECO:0000259" key="14">
    <source>
        <dbReference type="Pfam" id="PF01207"/>
    </source>
</evidence>
<feature type="domain" description="DUS-like FMN-binding" evidence="14">
    <location>
        <begin position="43"/>
        <end position="347"/>
    </location>
</feature>
<evidence type="ECO:0000256" key="6">
    <source>
        <dbReference type="ARBA" id="ARBA00022694"/>
    </source>
</evidence>
<evidence type="ECO:0000256" key="4">
    <source>
        <dbReference type="ARBA" id="ARBA00022630"/>
    </source>
</evidence>
<dbReference type="AlphaFoldDB" id="D2U2K4"/>
<dbReference type="InterPro" id="IPR013785">
    <property type="entry name" value="Aldolase_TIM"/>
</dbReference>
<evidence type="ECO:0000256" key="9">
    <source>
        <dbReference type="ARBA" id="ARBA00023002"/>
    </source>
</evidence>
<dbReference type="EC" id="1.3.1.-" evidence="13"/>
<dbReference type="GO" id="GO:0017150">
    <property type="term" value="F:tRNA dihydrouridine synthase activity"/>
    <property type="evidence" value="ECO:0007669"/>
    <property type="project" value="UniProtKB-UniRule"/>
</dbReference>
<dbReference type="GO" id="GO:0000049">
    <property type="term" value="F:tRNA binding"/>
    <property type="evidence" value="ECO:0007669"/>
    <property type="project" value="UniProtKB-UniRule"/>
</dbReference>
<sequence>MLKVCPFISRKKCVIYAPLQSQDGLLLSPMYIGQYQIKNCLVAAPMAGITDRPFRSLCYSMGAGMTVSEMLSSNPQVWKTDKSRLRMIHSDELGIRSVQIAGSDPDEMATAARINVANGAQIIDINMGCPAKKVNRKLAGSALLRYPELIEKILLAVVNAVDVPVTLKVRTGWSPEERNCIKIAQLAERCGIQAVTIHGRTRACLFNGAAEYDSIRAAKQNVTIPIIANGDITDPLKARAVLDYTGADALMIGRAAQGRPWIFREIQHYLETGELLPPMPIAEVQCLMQAHVKELHDFYGQGKGIRIARKHVSWYLREHAPDDQFRRTFNTIEDASEQLEVLEAYFEKFCVNQKKRADRTMFEQRGNSDVLTVATINSQDQITQKPLRDSVKQALKNYFAQLNNQDVNDLYELVLAEVEKPLLDMVMQYTRGNQTRAALMLSINRGTLRKKLKKYGMN</sequence>
<dbReference type="HAMAP" id="MF_00166">
    <property type="entry name" value="DNA_binding_Fis"/>
    <property type="match status" value="1"/>
</dbReference>
<keyword evidence="5 13" id="KW-0288">FMN</keyword>
<dbReference type="PRINTS" id="PR01590">
    <property type="entry name" value="HTHFIS"/>
</dbReference>
<comment type="similarity">
    <text evidence="2 12">Belongs to the transcriptional regulatory Fis family.</text>
</comment>
<dbReference type="NCBIfam" id="NF001659">
    <property type="entry name" value="PRK00430.1"/>
    <property type="match status" value="1"/>
</dbReference>
<dbReference type="HAMAP" id="MF_02042">
    <property type="entry name" value="DusB_subfam"/>
    <property type="match status" value="1"/>
</dbReference>
<feature type="binding site" evidence="13">
    <location>
        <begin position="229"/>
        <end position="231"/>
    </location>
    <ligand>
        <name>FMN</name>
        <dbReference type="ChEBI" id="CHEBI:58210"/>
    </ligand>
</feature>
<comment type="similarity">
    <text evidence="13">Belongs to the Dus family. DusB subfamily.</text>
</comment>
<dbReference type="InterPro" id="IPR004652">
    <property type="entry name" value="DusB-like"/>
</dbReference>
<keyword evidence="3 13" id="KW-0820">tRNA-binding</keyword>
<dbReference type="PROSITE" id="PS01136">
    <property type="entry name" value="UPF0034"/>
    <property type="match status" value="1"/>
</dbReference>
<dbReference type="GO" id="GO:0050660">
    <property type="term" value="F:flavin adenine dinucleotide binding"/>
    <property type="evidence" value="ECO:0007669"/>
    <property type="project" value="InterPro"/>
</dbReference>
<keyword evidence="7 13" id="KW-0521">NADP</keyword>
<dbReference type="FunFam" id="3.20.20.70:FF:000051">
    <property type="entry name" value="tRNA-dihydrouridine synthase B"/>
    <property type="match status" value="1"/>
</dbReference>
<evidence type="ECO:0000256" key="7">
    <source>
        <dbReference type="ARBA" id="ARBA00022857"/>
    </source>
</evidence>
<evidence type="ECO:0000256" key="12">
    <source>
        <dbReference type="HAMAP-Rule" id="MF_00166"/>
    </source>
</evidence>
<keyword evidence="6 13" id="KW-0819">tRNA processing</keyword>
<comment type="catalytic activity">
    <reaction evidence="13">
        <text>a 5,6-dihydrouridine in tRNA + NAD(+) = a uridine in tRNA + NADH + H(+)</text>
        <dbReference type="Rhea" id="RHEA:54452"/>
        <dbReference type="Rhea" id="RHEA-COMP:13339"/>
        <dbReference type="Rhea" id="RHEA-COMP:13887"/>
        <dbReference type="ChEBI" id="CHEBI:15378"/>
        <dbReference type="ChEBI" id="CHEBI:57540"/>
        <dbReference type="ChEBI" id="CHEBI:57945"/>
        <dbReference type="ChEBI" id="CHEBI:65315"/>
        <dbReference type="ChEBI" id="CHEBI:74443"/>
    </reaction>
</comment>
<dbReference type="InterPro" id="IPR005412">
    <property type="entry name" value="Fis_DNA-bd"/>
</dbReference>
<name>D2U2K4_9GAMM</name>
<feature type="binding site" evidence="13">
    <location>
        <begin position="253"/>
        <end position="254"/>
    </location>
    <ligand>
        <name>FMN</name>
        <dbReference type="ChEBI" id="CHEBI:58210"/>
    </ligand>
</feature>
<dbReference type="InterPro" id="IPR032887">
    <property type="entry name" value="DusB"/>
</dbReference>
<dbReference type="Pfam" id="PF01207">
    <property type="entry name" value="Dus"/>
    <property type="match status" value="1"/>
</dbReference>
<dbReference type="Gene3D" id="3.20.20.70">
    <property type="entry name" value="Aldolase class I"/>
    <property type="match status" value="1"/>
</dbReference>
<keyword evidence="8 13" id="KW-0694">RNA-binding</keyword>
<dbReference type="GO" id="GO:0003700">
    <property type="term" value="F:DNA-binding transcription factor activity"/>
    <property type="evidence" value="ECO:0007669"/>
    <property type="project" value="UniProtKB-UniRule"/>
</dbReference>
<dbReference type="FunFam" id="1.10.1200.80:FF:000001">
    <property type="entry name" value="tRNA-dihydrouridine synthase B"/>
    <property type="match status" value="1"/>
</dbReference>
<evidence type="ECO:0000256" key="11">
    <source>
        <dbReference type="ARBA" id="ARBA00023159"/>
    </source>
</evidence>
<evidence type="ECO:0000256" key="13">
    <source>
        <dbReference type="HAMAP-Rule" id="MF_02042"/>
    </source>
</evidence>
<dbReference type="NCBIfam" id="TIGR00737">
    <property type="entry name" value="nifR3_yhdG"/>
    <property type="match status" value="1"/>
</dbReference>
<dbReference type="InterPro" id="IPR002197">
    <property type="entry name" value="HTH_Fis"/>
</dbReference>
<feature type="binding site" evidence="13">
    <location>
        <position position="99"/>
    </location>
    <ligand>
        <name>FMN</name>
        <dbReference type="ChEBI" id="CHEBI:58210"/>
    </ligand>
</feature>
<dbReference type="EMBL" id="FN545251">
    <property type="protein sequence ID" value="CBA75295.1"/>
    <property type="molecule type" value="Genomic_DNA"/>
</dbReference>
<comment type="function">
    <text evidence="13">Catalyzes the synthesis of 5,6-dihydrouridine (D), a modified base found in the D-loop of most tRNAs, via the reduction of the C5-C6 double bond in target uridines.</text>
</comment>
<organism evidence="16">
    <name type="scientific">Arsenophonus nasoniae</name>
    <name type="common">son-killer infecting Nasonia vitripennis</name>
    <dbReference type="NCBI Taxonomy" id="638"/>
    <lineage>
        <taxon>Bacteria</taxon>
        <taxon>Pseudomonadati</taxon>
        <taxon>Pseudomonadota</taxon>
        <taxon>Gammaproteobacteria</taxon>
        <taxon>Enterobacterales</taxon>
        <taxon>Morganellaceae</taxon>
        <taxon>Arsenophonus</taxon>
    </lineage>
</organism>
<keyword evidence="12" id="KW-0804">Transcription</keyword>
<evidence type="ECO:0000313" key="16">
    <source>
        <dbReference type="EMBL" id="CBA75295.1"/>
    </source>
</evidence>
<dbReference type="GO" id="GO:0043565">
    <property type="term" value="F:sequence-specific DNA binding"/>
    <property type="evidence" value="ECO:0007669"/>
    <property type="project" value="InterPro"/>
</dbReference>
<feature type="binding site" evidence="13">
    <location>
        <begin position="45"/>
        <end position="47"/>
    </location>
    <ligand>
        <name>FMN</name>
        <dbReference type="ChEBI" id="CHEBI:58210"/>
    </ligand>
</feature>
<evidence type="ECO:0000256" key="2">
    <source>
        <dbReference type="ARBA" id="ARBA00008559"/>
    </source>
</evidence>
<dbReference type="SUPFAM" id="SSF46689">
    <property type="entry name" value="Homeodomain-like"/>
    <property type="match status" value="1"/>
</dbReference>
<dbReference type="Pfam" id="PF02954">
    <property type="entry name" value="HTH_8"/>
    <property type="match status" value="1"/>
</dbReference>
<feature type="domain" description="DNA binding HTH" evidence="15">
    <location>
        <begin position="415"/>
        <end position="455"/>
    </location>
</feature>
<gene>
    <name evidence="13 16" type="primary">dusB</name>
    <name evidence="12" type="synonym">fis</name>
    <name evidence="16" type="ORF">ARN_28290</name>
</gene>
<protein>
    <recommendedName>
        <fullName evidence="12 13">Multifunctional fusion protein</fullName>
    </recommendedName>
    <domain>
        <recommendedName>
            <fullName evidence="13">tRNA-dihydrouridine synthase B</fullName>
            <ecNumber evidence="13">1.3.1.-</ecNumber>
        </recommendedName>
    </domain>
    <domain>
        <recommendedName>
            <fullName evidence="12">DNA-binding protein Fis</fullName>
        </recommendedName>
    </domain>
</protein>
<dbReference type="GO" id="GO:0010181">
    <property type="term" value="F:FMN binding"/>
    <property type="evidence" value="ECO:0007669"/>
    <property type="project" value="UniProtKB-UniRule"/>
</dbReference>
<evidence type="ECO:0000256" key="3">
    <source>
        <dbReference type="ARBA" id="ARBA00022555"/>
    </source>
</evidence>
<dbReference type="CDD" id="cd02801">
    <property type="entry name" value="DUS_like_FMN"/>
    <property type="match status" value="1"/>
</dbReference>
<comment type="function">
    <text evidence="12">Activates ribosomal RNA transcription. Plays a direct role in upstream activation of rRNA promoters.</text>
</comment>
<evidence type="ECO:0000256" key="5">
    <source>
        <dbReference type="ARBA" id="ARBA00022643"/>
    </source>
</evidence>
<dbReference type="SUPFAM" id="SSF51395">
    <property type="entry name" value="FMN-linked oxidoreductases"/>
    <property type="match status" value="1"/>
</dbReference>
<keyword evidence="11 12" id="KW-0010">Activator</keyword>
<dbReference type="Gene3D" id="1.10.10.60">
    <property type="entry name" value="Homeodomain-like"/>
    <property type="match status" value="1"/>
</dbReference>
<accession>D2U2K4</accession>
<dbReference type="PANTHER" id="PTHR45846">
    <property type="entry name" value="TRNA-DIHYDROURIDINE(47) SYNTHASE [NAD(P)(+)]-LIKE"/>
    <property type="match status" value="1"/>
</dbReference>
<keyword evidence="9 13" id="KW-0560">Oxidoreductase</keyword>
<feature type="active site" description="Proton donor" evidence="13">
    <location>
        <position position="129"/>
    </location>
</feature>
<evidence type="ECO:0000256" key="8">
    <source>
        <dbReference type="ARBA" id="ARBA00022884"/>
    </source>
</evidence>
<comment type="catalytic activity">
    <reaction evidence="13">
        <text>a 5,6-dihydrouridine in tRNA + NADP(+) = a uridine in tRNA + NADPH + H(+)</text>
        <dbReference type="Rhea" id="RHEA:23624"/>
        <dbReference type="Rhea" id="RHEA-COMP:13339"/>
        <dbReference type="Rhea" id="RHEA-COMP:13887"/>
        <dbReference type="ChEBI" id="CHEBI:15378"/>
        <dbReference type="ChEBI" id="CHEBI:57783"/>
        <dbReference type="ChEBI" id="CHEBI:58349"/>
        <dbReference type="ChEBI" id="CHEBI:65315"/>
        <dbReference type="ChEBI" id="CHEBI:74443"/>
    </reaction>
</comment>
<dbReference type="GO" id="GO:0045893">
    <property type="term" value="P:positive regulation of DNA-templated transcription"/>
    <property type="evidence" value="ECO:0007669"/>
    <property type="project" value="UniProtKB-ARBA"/>
</dbReference>
<feature type="DNA-binding region" description="H-T-H motif" evidence="12">
    <location>
        <begin position="434"/>
        <end position="453"/>
    </location>
</feature>
<dbReference type="InterPro" id="IPR024036">
    <property type="entry name" value="tRNA-dHydroUridine_Synthase_C"/>
</dbReference>
<dbReference type="PANTHER" id="PTHR45846:SF1">
    <property type="entry name" value="TRNA-DIHYDROURIDINE(47) SYNTHASE [NAD(P)(+)]-LIKE"/>
    <property type="match status" value="1"/>
</dbReference>
<feature type="binding site" evidence="13">
    <location>
        <position position="168"/>
    </location>
    <ligand>
        <name>FMN</name>
        <dbReference type="ChEBI" id="CHEBI:58210"/>
    </ligand>
</feature>
<keyword evidence="12" id="KW-0805">Transcription regulation</keyword>
<evidence type="ECO:0000259" key="15">
    <source>
        <dbReference type="Pfam" id="PF02954"/>
    </source>
</evidence>
<dbReference type="FunFam" id="1.10.10.60:FF:000006">
    <property type="entry name" value="DNA-binding protein Fis"/>
    <property type="match status" value="1"/>
</dbReference>